<dbReference type="InterPro" id="IPR050194">
    <property type="entry name" value="Glycosyltransferase_grp1"/>
</dbReference>
<dbReference type="SUPFAM" id="SSF53756">
    <property type="entry name" value="UDP-Glycosyltransferase/glycogen phosphorylase"/>
    <property type="match status" value="1"/>
</dbReference>
<dbReference type="Gene3D" id="3.40.50.2000">
    <property type="entry name" value="Glycogen Phosphorylase B"/>
    <property type="match status" value="2"/>
</dbReference>
<organism evidence="2 3">
    <name type="scientific">Reyranella soli</name>
    <dbReference type="NCBI Taxonomy" id="1230389"/>
    <lineage>
        <taxon>Bacteria</taxon>
        <taxon>Pseudomonadati</taxon>
        <taxon>Pseudomonadota</taxon>
        <taxon>Alphaproteobacteria</taxon>
        <taxon>Hyphomicrobiales</taxon>
        <taxon>Reyranellaceae</taxon>
        <taxon>Reyranella</taxon>
    </lineage>
</organism>
<accession>A0A512NFH1</accession>
<comment type="caution">
    <text evidence="2">The sequence shown here is derived from an EMBL/GenBank/DDBJ whole genome shotgun (WGS) entry which is preliminary data.</text>
</comment>
<keyword evidence="3" id="KW-1185">Reference proteome</keyword>
<name>A0A512NFH1_9HYPH</name>
<dbReference type="PANTHER" id="PTHR45947">
    <property type="entry name" value="SULFOQUINOVOSYL TRANSFERASE SQD2"/>
    <property type="match status" value="1"/>
</dbReference>
<evidence type="ECO:0000259" key="1">
    <source>
        <dbReference type="Pfam" id="PF00534"/>
    </source>
</evidence>
<dbReference type="Pfam" id="PF00534">
    <property type="entry name" value="Glycos_transf_1"/>
    <property type="match status" value="1"/>
</dbReference>
<dbReference type="Proteomes" id="UP000321058">
    <property type="component" value="Unassembled WGS sequence"/>
</dbReference>
<dbReference type="RefSeq" id="WP_147152232.1">
    <property type="nucleotide sequence ID" value="NZ_BKAJ01000085.1"/>
</dbReference>
<dbReference type="InterPro" id="IPR001296">
    <property type="entry name" value="Glyco_trans_1"/>
</dbReference>
<evidence type="ECO:0000313" key="2">
    <source>
        <dbReference type="EMBL" id="GEP57695.1"/>
    </source>
</evidence>
<feature type="domain" description="Glycosyl transferase family 1" evidence="1">
    <location>
        <begin position="211"/>
        <end position="363"/>
    </location>
</feature>
<reference evidence="2 3" key="1">
    <citation type="submission" date="2019-07" db="EMBL/GenBank/DDBJ databases">
        <title>Whole genome shotgun sequence of Reyranella soli NBRC 108950.</title>
        <authorList>
            <person name="Hosoyama A."/>
            <person name="Uohara A."/>
            <person name="Ohji S."/>
            <person name="Ichikawa N."/>
        </authorList>
    </citation>
    <scope>NUCLEOTIDE SEQUENCE [LARGE SCALE GENOMIC DNA]</scope>
    <source>
        <strain evidence="2 3">NBRC 108950</strain>
    </source>
</reference>
<dbReference type="CDD" id="cd03801">
    <property type="entry name" value="GT4_PimA-like"/>
    <property type="match status" value="1"/>
</dbReference>
<proteinExistence type="predicted"/>
<protein>
    <recommendedName>
        <fullName evidence="1">Glycosyl transferase family 1 domain-containing protein</fullName>
    </recommendedName>
</protein>
<gene>
    <name evidence="2" type="ORF">RSO01_48610</name>
</gene>
<dbReference type="OrthoDB" id="9790710at2"/>
<evidence type="ECO:0000313" key="3">
    <source>
        <dbReference type="Proteomes" id="UP000321058"/>
    </source>
</evidence>
<dbReference type="AlphaFoldDB" id="A0A512NFH1"/>
<dbReference type="GO" id="GO:0016757">
    <property type="term" value="F:glycosyltransferase activity"/>
    <property type="evidence" value="ECO:0007669"/>
    <property type="project" value="InterPro"/>
</dbReference>
<sequence>MNAPFDTHAGALRFERVAITCVFGDPRDLKSWSGAPANLARELERIGVTVESIRPSIGRLEKLGVAACDMMAGLGRPVSTEQVLRGLRSRRRLAAQVAEQASRIGARHVLHTGTFDLPACDLGAGVKHYLYCDHSWALTRAHHIDVPHYNRRALAAFDQAEREALAGLSHVFTFGAYVRDNLIAHYRLPPEKVTAVGSGMGAIEPYEGPKSYDKPALLFVAKHLFKAKGGLLLLEAFDLAYRQRPDLRLTIVGDERSRAFVGERPGVTLQAHLPWEKLQQLYRESTLLVQPMLNDPWGQVYLEAMVSRTAVMGLNRNGLPELVDGGRHGFLVDRADPSALAEAIVSAVSDPGRLERMAATAQRHVLQNYSWGRVAERIAYSS</sequence>
<dbReference type="PANTHER" id="PTHR45947:SF3">
    <property type="entry name" value="SULFOQUINOVOSYL TRANSFERASE SQD2"/>
    <property type="match status" value="1"/>
</dbReference>
<dbReference type="EMBL" id="BKAJ01000085">
    <property type="protein sequence ID" value="GEP57695.1"/>
    <property type="molecule type" value="Genomic_DNA"/>
</dbReference>